<dbReference type="EMBL" id="JBDJPC010000011">
    <property type="protein sequence ID" value="KAL1489662.1"/>
    <property type="molecule type" value="Genomic_DNA"/>
</dbReference>
<organism evidence="1 2">
    <name type="scientific">Hypothenemus hampei</name>
    <name type="common">Coffee berry borer</name>
    <dbReference type="NCBI Taxonomy" id="57062"/>
    <lineage>
        <taxon>Eukaryota</taxon>
        <taxon>Metazoa</taxon>
        <taxon>Ecdysozoa</taxon>
        <taxon>Arthropoda</taxon>
        <taxon>Hexapoda</taxon>
        <taxon>Insecta</taxon>
        <taxon>Pterygota</taxon>
        <taxon>Neoptera</taxon>
        <taxon>Endopterygota</taxon>
        <taxon>Coleoptera</taxon>
        <taxon>Polyphaga</taxon>
        <taxon>Cucujiformia</taxon>
        <taxon>Curculionidae</taxon>
        <taxon>Scolytinae</taxon>
        <taxon>Hypothenemus</taxon>
    </lineage>
</organism>
<dbReference type="AlphaFoldDB" id="A0ABD1E6V1"/>
<comment type="caution">
    <text evidence="1">The sequence shown here is derived from an EMBL/GenBank/DDBJ whole genome shotgun (WGS) entry which is preliminary data.</text>
</comment>
<evidence type="ECO:0000313" key="1">
    <source>
        <dbReference type="EMBL" id="KAL1489662.1"/>
    </source>
</evidence>
<accession>A0ABD1E6V1</accession>
<sequence length="125" mass="14124">MGNTTRFFNCFNHAVWHALDEASERLQGDATPSISNRRFQLLNVVKLPTVGVHISNKDTPEVLNGVKVGGYGRIVEKTDIPVTKPRHCRRTYVDGGVVLLKNEADRWKTRCVRQKLVIQDLLISV</sequence>
<reference evidence="1 2" key="1">
    <citation type="submission" date="2024-05" db="EMBL/GenBank/DDBJ databases">
        <title>Genetic variation in Jamaican populations of the coffee berry borer (Hypothenemus hampei).</title>
        <authorList>
            <person name="Errbii M."/>
            <person name="Myrie A."/>
        </authorList>
    </citation>
    <scope>NUCLEOTIDE SEQUENCE [LARGE SCALE GENOMIC DNA]</scope>
    <source>
        <strain evidence="1">JA-Hopewell-2020-01-JO</strain>
        <tissue evidence="1">Whole body</tissue>
    </source>
</reference>
<evidence type="ECO:0000313" key="2">
    <source>
        <dbReference type="Proteomes" id="UP001566132"/>
    </source>
</evidence>
<keyword evidence="2" id="KW-1185">Reference proteome</keyword>
<dbReference type="Proteomes" id="UP001566132">
    <property type="component" value="Unassembled WGS sequence"/>
</dbReference>
<gene>
    <name evidence="1" type="ORF">ABEB36_013604</name>
</gene>
<protein>
    <submittedName>
        <fullName evidence="1">Uncharacterized protein</fullName>
    </submittedName>
</protein>
<proteinExistence type="predicted"/>
<name>A0ABD1E6V1_HYPHA</name>